<dbReference type="EMBL" id="JACOGA010000008">
    <property type="protein sequence ID" value="MBC3873939.1"/>
    <property type="molecule type" value="Genomic_DNA"/>
</dbReference>
<accession>A0ABR6YC04</accession>
<keyword evidence="2" id="KW-1185">Reference proteome</keyword>
<dbReference type="Proteomes" id="UP000624279">
    <property type="component" value="Unassembled WGS sequence"/>
</dbReference>
<comment type="caution">
    <text evidence="1">The sequence shown here is derived from an EMBL/GenBank/DDBJ whole genome shotgun (WGS) entry which is preliminary data.</text>
</comment>
<gene>
    <name evidence="1" type="ORF">H8K55_10080</name>
</gene>
<proteinExistence type="predicted"/>
<evidence type="ECO:0008006" key="3">
    <source>
        <dbReference type="Google" id="ProtNLM"/>
    </source>
</evidence>
<sequence length="130" mass="15009">MSNAQKISRSEILQARRQVLITRCRLQRQQLIWQSAELHHELRFIELGLNAARTLRASPLLVATLAVVTAGLALIKPRRTLWLVKTGFSSWRLWRRFAPALMPLIPVLRDWLVSARKTNMATNKDTQTKE</sequence>
<organism evidence="1 2">
    <name type="scientific">Undibacterium flavidum</name>
    <dbReference type="NCBI Taxonomy" id="2762297"/>
    <lineage>
        <taxon>Bacteria</taxon>
        <taxon>Pseudomonadati</taxon>
        <taxon>Pseudomonadota</taxon>
        <taxon>Betaproteobacteria</taxon>
        <taxon>Burkholderiales</taxon>
        <taxon>Oxalobacteraceae</taxon>
        <taxon>Undibacterium</taxon>
    </lineage>
</organism>
<dbReference type="RefSeq" id="WP_186941968.1">
    <property type="nucleotide sequence ID" value="NZ_JACOGA010000008.1"/>
</dbReference>
<evidence type="ECO:0000313" key="1">
    <source>
        <dbReference type="EMBL" id="MBC3873939.1"/>
    </source>
</evidence>
<reference evidence="1 2" key="1">
    <citation type="submission" date="2020-08" db="EMBL/GenBank/DDBJ databases">
        <title>Novel species isolated from subtropical streams in China.</title>
        <authorList>
            <person name="Lu H."/>
        </authorList>
    </citation>
    <scope>NUCLEOTIDE SEQUENCE [LARGE SCALE GENOMIC DNA]</scope>
    <source>
        <strain evidence="1 2">LX15W</strain>
    </source>
</reference>
<protein>
    <recommendedName>
        <fullName evidence="3">YqjK-like protein</fullName>
    </recommendedName>
</protein>
<evidence type="ECO:0000313" key="2">
    <source>
        <dbReference type="Proteomes" id="UP000624279"/>
    </source>
</evidence>
<name>A0ABR6YC04_9BURK</name>